<sequence length="1017" mass="111632">MQMLTRYIAVGSIRQQHTHRAGFNRTNFAAAMLSRASALRARRLHVERLEPQPELEGNSQSNERLAVFKAGLFMDKVFPLQISSLDIRPYIMSRNAEAMKKKVAALIPTQLPHQFAVSDIEPHSRDGGSIVYFTYVAPEAQEEAKRLGTELVSAVDMHLGAGGGRNWFDLSPIRSLPVKGVPFSEDIVRMLPSKKIKIEFVGPDLTVEQIFQEFRQFGRILDIEMQPPSNKDTPRWAVVHFTKLRSATSARNCVHGDIVGATKLLLSYVRERHENFIVQWVKDHQKFMIPLAAAALIAAIYAIFDPIREFFVENKTTHRFDLSRIPLFGNVRKAAVRTMLHRGASTGANGSLDQDTSAWAGLYDQKERLVSILNEPPESFVVVTGPRGSGKTKVVEQASQGKQYRIVIDANKLASQPSELEQMSVLARQLGWWPVFNSIIGITNAIDLMVAATTGSKAGISATPESQVRRILECVALVLTKIRHKGLEALDADEKRMLKRHRDNNSSGGSSDNNKDSINNDNEFTPSAKNLPPKEIPVIVLENFMDKDLPFSKIILEWAATVVEAGLAHCIVTTSNISGYHEILRAQPQHAASLISLDDASPMGAVTLLQKQLASVLTASSSDSGEQAQLSNDKDNDAVDAEYQRRMDVILGDQLAAAAGVLGGRLEDLQLFVQKVKAGESINSALEDIIQRSITDIRKYAFANDSEVGQCEHTWSPEQFWYVLSELARNESVEYDCMRNSPIFAGSDNAILGLAEAQLITMVYDNDRPSRIRPGRPVFYSAFNRIVEDPGFSSTMGIKMNKKFIELETAKIRKAEEELALLNVFKTSAESYNTLTSGLALIAASRDSFGDHHKAHKMLKDKGKGGSKSKDADSADVVCPEAYIAQALRASNYGLAATVARGEAGGATALTAGGARDGQPQTSPQSQSWLGWLFGRTGSSTGRNGALSINSAAGASGSEARSVAAEHQPPAMTVIPGIPFELQGRVQFLLRTIHTCQQKIDKWDAESQAKTRRLSSL</sequence>
<accession>A0ACC1IGR1</accession>
<gene>
    <name evidence="1" type="primary">YME2_1</name>
    <name evidence="1" type="ORF">LPJ66_006808</name>
</gene>
<evidence type="ECO:0000313" key="1">
    <source>
        <dbReference type="EMBL" id="KAJ1891634.1"/>
    </source>
</evidence>
<proteinExistence type="predicted"/>
<keyword evidence="2" id="KW-1185">Reference proteome</keyword>
<dbReference type="Proteomes" id="UP001150581">
    <property type="component" value="Unassembled WGS sequence"/>
</dbReference>
<protein>
    <submittedName>
        <fullName evidence="1">Mitochondrial escape protein 2</fullName>
    </submittedName>
</protein>
<evidence type="ECO:0000313" key="2">
    <source>
        <dbReference type="Proteomes" id="UP001150581"/>
    </source>
</evidence>
<reference evidence="1" key="1">
    <citation type="submission" date="2022-07" db="EMBL/GenBank/DDBJ databases">
        <title>Phylogenomic reconstructions and comparative analyses of Kickxellomycotina fungi.</title>
        <authorList>
            <person name="Reynolds N.K."/>
            <person name="Stajich J.E."/>
            <person name="Barry K."/>
            <person name="Grigoriev I.V."/>
            <person name="Crous P."/>
            <person name="Smith M.E."/>
        </authorList>
    </citation>
    <scope>NUCLEOTIDE SEQUENCE</scope>
    <source>
        <strain evidence="1">Benny 63K</strain>
    </source>
</reference>
<comment type="caution">
    <text evidence="1">The sequence shown here is derived from an EMBL/GenBank/DDBJ whole genome shotgun (WGS) entry which is preliminary data.</text>
</comment>
<organism evidence="1 2">
    <name type="scientific">Kickxella alabastrina</name>
    <dbReference type="NCBI Taxonomy" id="61397"/>
    <lineage>
        <taxon>Eukaryota</taxon>
        <taxon>Fungi</taxon>
        <taxon>Fungi incertae sedis</taxon>
        <taxon>Zoopagomycota</taxon>
        <taxon>Kickxellomycotina</taxon>
        <taxon>Kickxellomycetes</taxon>
        <taxon>Kickxellales</taxon>
        <taxon>Kickxellaceae</taxon>
        <taxon>Kickxella</taxon>
    </lineage>
</organism>
<name>A0ACC1IGR1_9FUNG</name>
<dbReference type="EMBL" id="JANBPG010001126">
    <property type="protein sequence ID" value="KAJ1891634.1"/>
    <property type="molecule type" value="Genomic_DNA"/>
</dbReference>